<dbReference type="Proteomes" id="UP000606008">
    <property type="component" value="Unassembled WGS sequence"/>
</dbReference>
<accession>A0ABX0QBU3</accession>
<proteinExistence type="predicted"/>
<dbReference type="EMBL" id="WAEL01000001">
    <property type="protein sequence ID" value="NID08655.1"/>
    <property type="molecule type" value="Genomic_DNA"/>
</dbReference>
<dbReference type="RefSeq" id="WP_085410538.1">
    <property type="nucleotide sequence ID" value="NZ_WAEL01000001.1"/>
</dbReference>
<sequence length="65" mass="7489">MSVDEIEAAMQALTIDELAHIRDKAVELHQTRWEAQLAIDLESGRLDAWIDETKQDIRKAETRDV</sequence>
<organism evidence="1 2">
    <name type="scientific">Fibrivirga algicola</name>
    <dbReference type="NCBI Taxonomy" id="2950420"/>
    <lineage>
        <taxon>Bacteria</taxon>
        <taxon>Pseudomonadati</taxon>
        <taxon>Bacteroidota</taxon>
        <taxon>Cytophagia</taxon>
        <taxon>Cytophagales</taxon>
        <taxon>Spirosomataceae</taxon>
        <taxon>Fibrivirga</taxon>
    </lineage>
</organism>
<keyword evidence="2" id="KW-1185">Reference proteome</keyword>
<gene>
    <name evidence="1" type="ORF">F7231_00600</name>
</gene>
<reference evidence="2" key="1">
    <citation type="submission" date="2019-09" db="EMBL/GenBank/DDBJ databases">
        <authorList>
            <person name="Jung D.-H."/>
        </authorList>
    </citation>
    <scope>NUCLEOTIDE SEQUENCE [LARGE SCALE GENOMIC DNA]</scope>
    <source>
        <strain evidence="2">JA-25</strain>
    </source>
</reference>
<protein>
    <recommendedName>
        <fullName evidence="3">Addiction module protein</fullName>
    </recommendedName>
</protein>
<name>A0ABX0QBU3_9BACT</name>
<reference evidence="2" key="2">
    <citation type="submission" date="2023-07" db="EMBL/GenBank/DDBJ databases">
        <authorList>
            <person name="Jung D.-H."/>
        </authorList>
    </citation>
    <scope>NUCLEOTIDE SEQUENCE [LARGE SCALE GENOMIC DNA]</scope>
    <source>
        <strain evidence="2">JA-25</strain>
    </source>
</reference>
<evidence type="ECO:0000313" key="1">
    <source>
        <dbReference type="EMBL" id="NID08655.1"/>
    </source>
</evidence>
<comment type="caution">
    <text evidence="1">The sequence shown here is derived from an EMBL/GenBank/DDBJ whole genome shotgun (WGS) entry which is preliminary data.</text>
</comment>
<evidence type="ECO:0008006" key="3">
    <source>
        <dbReference type="Google" id="ProtNLM"/>
    </source>
</evidence>
<evidence type="ECO:0000313" key="2">
    <source>
        <dbReference type="Proteomes" id="UP000606008"/>
    </source>
</evidence>